<dbReference type="Proteomes" id="UP000321304">
    <property type="component" value="Unassembled WGS sequence"/>
</dbReference>
<dbReference type="RefSeq" id="WP_167529421.1">
    <property type="nucleotide sequence ID" value="NZ_VITY01000022.1"/>
</dbReference>
<keyword evidence="3" id="KW-1185">Reference proteome</keyword>
<dbReference type="GO" id="GO:0016740">
    <property type="term" value="F:transferase activity"/>
    <property type="evidence" value="ECO:0007669"/>
    <property type="project" value="UniProtKB-KW"/>
</dbReference>
<dbReference type="InterPro" id="IPR002575">
    <property type="entry name" value="Aminoglycoside_PTrfase"/>
</dbReference>
<protein>
    <submittedName>
        <fullName evidence="2">Phosphotransferase family enzyme</fullName>
    </submittedName>
</protein>
<evidence type="ECO:0000313" key="3">
    <source>
        <dbReference type="Proteomes" id="UP000321304"/>
    </source>
</evidence>
<evidence type="ECO:0000259" key="1">
    <source>
        <dbReference type="Pfam" id="PF01636"/>
    </source>
</evidence>
<dbReference type="EMBL" id="VITY01000022">
    <property type="protein sequence ID" value="TWB87273.1"/>
    <property type="molecule type" value="Genomic_DNA"/>
</dbReference>
<dbReference type="AlphaFoldDB" id="A0A560KVL3"/>
<name>A0A560KVL3_9BRAD</name>
<evidence type="ECO:0000313" key="2">
    <source>
        <dbReference type="EMBL" id="TWB87273.1"/>
    </source>
</evidence>
<organism evidence="2 3">
    <name type="scientific">Bradyrhizobium macuxiense</name>
    <dbReference type="NCBI Taxonomy" id="1755647"/>
    <lineage>
        <taxon>Bacteria</taxon>
        <taxon>Pseudomonadati</taxon>
        <taxon>Pseudomonadota</taxon>
        <taxon>Alphaproteobacteria</taxon>
        <taxon>Hyphomicrobiales</taxon>
        <taxon>Nitrobacteraceae</taxon>
        <taxon>Bradyrhizobium</taxon>
    </lineage>
</organism>
<accession>A0A560KVL3</accession>
<feature type="domain" description="Aminoglycoside phosphotransferase" evidence="1">
    <location>
        <begin position="113"/>
        <end position="229"/>
    </location>
</feature>
<gene>
    <name evidence="2" type="ORF">FBZ93_12254</name>
</gene>
<reference evidence="2 3" key="1">
    <citation type="submission" date="2019-06" db="EMBL/GenBank/DDBJ databases">
        <title>Genomic Encyclopedia of Type Strains, Phase IV (KMG-V): Genome sequencing to study the core and pangenomes of soil and plant-associated prokaryotes.</title>
        <authorList>
            <person name="Whitman W."/>
        </authorList>
    </citation>
    <scope>NUCLEOTIDE SEQUENCE [LARGE SCALE GENOMIC DNA]</scope>
    <source>
        <strain evidence="2 3">BR 10355</strain>
    </source>
</reference>
<dbReference type="Gene3D" id="3.90.1200.10">
    <property type="match status" value="1"/>
</dbReference>
<dbReference type="InterPro" id="IPR011009">
    <property type="entry name" value="Kinase-like_dom_sf"/>
</dbReference>
<dbReference type="Pfam" id="PF01636">
    <property type="entry name" value="APH"/>
    <property type="match status" value="1"/>
</dbReference>
<sequence length="293" mass="31888">MLSKLRYARVLRSSAACGIIPAQDVARLSASLGSSAATLIKGGTLGAAFLVLIDGRQRVAKTNAFTGGEPALRKEGALLSALYGERLHVQTVELGARFWLVTDALSHPPCPPTGELLRALIASWSRRLNDPKVTAAIPDHDDFATLLREGQAALSGLISGAHIHGKAQGWASACLDLLEDEQHRFVAVPCHGDLGARNLMIDSGGLVAIDWEDALWGIEGYDYLYWLTFMAQRPHYSPTMFGHTPWKKEVEIAVLILIIVLKSWLSVLFETHGSSSLDFNRRVLEIVAFASDH</sequence>
<proteinExistence type="predicted"/>
<dbReference type="SUPFAM" id="SSF56112">
    <property type="entry name" value="Protein kinase-like (PK-like)"/>
    <property type="match status" value="1"/>
</dbReference>
<keyword evidence="2" id="KW-0808">Transferase</keyword>
<comment type="caution">
    <text evidence="2">The sequence shown here is derived from an EMBL/GenBank/DDBJ whole genome shotgun (WGS) entry which is preliminary data.</text>
</comment>